<organism evidence="2 3">
    <name type="scientific">Gossypium lobatum</name>
    <dbReference type="NCBI Taxonomy" id="34289"/>
    <lineage>
        <taxon>Eukaryota</taxon>
        <taxon>Viridiplantae</taxon>
        <taxon>Streptophyta</taxon>
        <taxon>Embryophyta</taxon>
        <taxon>Tracheophyta</taxon>
        <taxon>Spermatophyta</taxon>
        <taxon>Magnoliopsida</taxon>
        <taxon>eudicotyledons</taxon>
        <taxon>Gunneridae</taxon>
        <taxon>Pentapetalae</taxon>
        <taxon>rosids</taxon>
        <taxon>malvids</taxon>
        <taxon>Malvales</taxon>
        <taxon>Malvaceae</taxon>
        <taxon>Malvoideae</taxon>
        <taxon>Gossypium</taxon>
    </lineage>
</organism>
<proteinExistence type="predicted"/>
<evidence type="ECO:0008006" key="4">
    <source>
        <dbReference type="Google" id="ProtNLM"/>
    </source>
</evidence>
<name>A0A7J8LP04_9ROSI</name>
<dbReference type="EMBL" id="JABEZX010000004">
    <property type="protein sequence ID" value="MBA0554130.1"/>
    <property type="molecule type" value="Genomic_DNA"/>
</dbReference>
<accession>A0A7J8LP04</accession>
<keyword evidence="3" id="KW-1185">Reference proteome</keyword>
<gene>
    <name evidence="2" type="ORF">Golob_013255</name>
</gene>
<feature type="region of interest" description="Disordered" evidence="1">
    <location>
        <begin position="1"/>
        <end position="22"/>
    </location>
</feature>
<evidence type="ECO:0000313" key="2">
    <source>
        <dbReference type="EMBL" id="MBA0554130.1"/>
    </source>
</evidence>
<protein>
    <recommendedName>
        <fullName evidence="4">DUF4283 domain-containing protein</fullName>
    </recommendedName>
</protein>
<sequence>MLIGKGDHNQGERPQSTGKDNEGEIEFLEYNVKKTIVNGIPAIEFSKRIQQILLKDMKTTVVLKFLGRNIGYIALFNRISSLWRPSRPFNLLDIEMPIS</sequence>
<evidence type="ECO:0000313" key="3">
    <source>
        <dbReference type="Proteomes" id="UP000593572"/>
    </source>
</evidence>
<dbReference type="Proteomes" id="UP000593572">
    <property type="component" value="Unassembled WGS sequence"/>
</dbReference>
<feature type="compositionally biased region" description="Basic and acidic residues" evidence="1">
    <location>
        <begin position="1"/>
        <end position="11"/>
    </location>
</feature>
<evidence type="ECO:0000256" key="1">
    <source>
        <dbReference type="SAM" id="MobiDB-lite"/>
    </source>
</evidence>
<dbReference type="AlphaFoldDB" id="A0A7J8LP04"/>
<comment type="caution">
    <text evidence="2">The sequence shown here is derived from an EMBL/GenBank/DDBJ whole genome shotgun (WGS) entry which is preliminary data.</text>
</comment>
<reference evidence="2 3" key="1">
    <citation type="journal article" date="2019" name="Genome Biol. Evol.">
        <title>Insights into the evolution of the New World diploid cottons (Gossypium, subgenus Houzingenia) based on genome sequencing.</title>
        <authorList>
            <person name="Grover C.E."/>
            <person name="Arick M.A. 2nd"/>
            <person name="Thrash A."/>
            <person name="Conover J.L."/>
            <person name="Sanders W.S."/>
            <person name="Peterson D.G."/>
            <person name="Frelichowski J.E."/>
            <person name="Scheffler J.A."/>
            <person name="Scheffler B.E."/>
            <person name="Wendel J.F."/>
        </authorList>
    </citation>
    <scope>NUCLEOTIDE SEQUENCE [LARGE SCALE GENOMIC DNA]</scope>
    <source>
        <strain evidence="2">157</strain>
        <tissue evidence="2">Leaf</tissue>
    </source>
</reference>